<dbReference type="GO" id="GO:0048038">
    <property type="term" value="F:quinone binding"/>
    <property type="evidence" value="ECO:0007669"/>
    <property type="project" value="InterPro"/>
</dbReference>
<evidence type="ECO:0000256" key="7">
    <source>
        <dbReference type="PIRSR" id="PIRSR600269-50"/>
    </source>
</evidence>
<keyword evidence="4 7" id="KW-0801">TPQ</keyword>
<keyword evidence="3 9" id="KW-0479">Metal-binding</keyword>
<evidence type="ECO:0000256" key="1">
    <source>
        <dbReference type="ARBA" id="ARBA00001935"/>
    </source>
</evidence>
<evidence type="ECO:0000256" key="6">
    <source>
        <dbReference type="ARBA" id="ARBA00023008"/>
    </source>
</evidence>
<sequence>MVYTNIFTPLVSADVDLVAELIKKHPKNVSDKIQFVQIDKLNPPRKQATKLVDMLRAGETEGLPVIDPKAYCLFYKNNQVPLFKSIVNLKTKTVEITTEEEGLGPMQPDFIAELDEKVFDLPQVKENIARLNLENKKFNHPTLGELGYKVISETWMYGNRGEHDDHKRPKVQIYFFIKLDHLESNHYALPIPFTVIVDYFTCEFIDIVYLAMDGDDSTPINPERLNDWKIPEDIHKFEYYPECRIDYDPVLDLKPLTINQPEGVSYHVTNDNKVEWQGWEFYVQTNVREGFSLNNIYFKGRPLIWKYCLNDMIVPYSAKPMSTKTGEKYKNALASKMAFDVSEIGFGNVTFPLGSGCCLGYIKYFDGCKTDIDGTPIIVKNQVCMHEVDNGVQCLHKNYRTENNKLILRRRELILQTVATVANYEYILQIILDQNGAITTEVRATGILSTTAIEPNTKTDHSTVVAPGVNAQYHQHLFSFRLDPRFDGDLNSVCYDDFVPLDDDPEEWLVGFKAKRTFLDKSGHIEQSPFTNRTYKFINENVINPVSMTPVGYKVEIPPHQLIMAGKNSQNIKRAKFATKQFWAYHASDDRNYVAGELTNQSKEDTGLAKWLEEDEAEGKSIRNAELSCNITLGLSHAPSTEQFPVMSMDKLEFSILPVCFFWKNPALDLPIATAETNKVVYYEDIVSGDKTSTVKVEKTCCKS</sequence>
<evidence type="ECO:0000256" key="9">
    <source>
        <dbReference type="RuleBase" id="RU000672"/>
    </source>
</evidence>
<dbReference type="Gene3D" id="2.70.98.20">
    <property type="entry name" value="Copper amine oxidase, catalytic domain"/>
    <property type="match status" value="1"/>
</dbReference>
<dbReference type="EC" id="1.4.3.-" evidence="9"/>
<comment type="similarity">
    <text evidence="2 9">Belongs to the copper/topaquinone oxidase family.</text>
</comment>
<comment type="cofactor">
    <cofactor evidence="9">
        <name>Cu cation</name>
        <dbReference type="ChEBI" id="CHEBI:23378"/>
    </cofactor>
    <text evidence="9">Contains 1 topaquinone per subunit.</text>
</comment>
<evidence type="ECO:0000313" key="11">
    <source>
        <dbReference type="EMBL" id="OBA26053.1"/>
    </source>
</evidence>
<accession>A0A1B7TBF6</accession>
<evidence type="ECO:0000256" key="4">
    <source>
        <dbReference type="ARBA" id="ARBA00022772"/>
    </source>
</evidence>
<evidence type="ECO:0000256" key="8">
    <source>
        <dbReference type="PIRSR" id="PIRSR600269-51"/>
    </source>
</evidence>
<dbReference type="AlphaFoldDB" id="A0A1B7TBF6"/>
<comment type="cofactor">
    <cofactor evidence="1">
        <name>Cu cation</name>
        <dbReference type="ChEBI" id="CHEBI:23378"/>
    </cofactor>
</comment>
<dbReference type="GO" id="GO:0009308">
    <property type="term" value="P:amine metabolic process"/>
    <property type="evidence" value="ECO:0007669"/>
    <property type="project" value="UniProtKB-UniRule"/>
</dbReference>
<keyword evidence="5 9" id="KW-0560">Oxidoreductase</keyword>
<dbReference type="Gene3D" id="3.10.450.40">
    <property type="match status" value="2"/>
</dbReference>
<keyword evidence="12" id="KW-1185">Reference proteome</keyword>
<reference evidence="12" key="1">
    <citation type="journal article" date="2016" name="Proc. Natl. Acad. Sci. U.S.A.">
        <title>Comparative genomics of biotechnologically important yeasts.</title>
        <authorList>
            <person name="Riley R."/>
            <person name="Haridas S."/>
            <person name="Wolfe K.H."/>
            <person name="Lopes M.R."/>
            <person name="Hittinger C.T."/>
            <person name="Goeker M."/>
            <person name="Salamov A.A."/>
            <person name="Wisecaver J.H."/>
            <person name="Long T.M."/>
            <person name="Calvey C.H."/>
            <person name="Aerts A.L."/>
            <person name="Barry K.W."/>
            <person name="Choi C."/>
            <person name="Clum A."/>
            <person name="Coughlan A.Y."/>
            <person name="Deshpande S."/>
            <person name="Douglass A.P."/>
            <person name="Hanson S.J."/>
            <person name="Klenk H.-P."/>
            <person name="LaButti K.M."/>
            <person name="Lapidus A."/>
            <person name="Lindquist E.A."/>
            <person name="Lipzen A.M."/>
            <person name="Meier-Kolthoff J.P."/>
            <person name="Ohm R.A."/>
            <person name="Otillar R.P."/>
            <person name="Pangilinan J.L."/>
            <person name="Peng Y."/>
            <person name="Rokas A."/>
            <person name="Rosa C.A."/>
            <person name="Scheuner C."/>
            <person name="Sibirny A.A."/>
            <person name="Slot J.C."/>
            <person name="Stielow J.B."/>
            <person name="Sun H."/>
            <person name="Kurtzman C.P."/>
            <person name="Blackwell M."/>
            <person name="Grigoriev I.V."/>
            <person name="Jeffries T.W."/>
        </authorList>
    </citation>
    <scope>NUCLEOTIDE SEQUENCE [LARGE SCALE GENOMIC DNA]</scope>
    <source>
        <strain evidence="12">NRRL Y-1626</strain>
    </source>
</reference>
<dbReference type="InterPro" id="IPR015798">
    <property type="entry name" value="Cu_amine_oxidase_C"/>
</dbReference>
<dbReference type="Proteomes" id="UP000092321">
    <property type="component" value="Unassembled WGS sequence"/>
</dbReference>
<feature type="domain" description="Copper amine oxidase catalytic" evidence="10">
    <location>
        <begin position="257"/>
        <end position="668"/>
    </location>
</feature>
<dbReference type="SUPFAM" id="SSF54416">
    <property type="entry name" value="Amine oxidase N-terminal region"/>
    <property type="match status" value="1"/>
</dbReference>
<evidence type="ECO:0000256" key="2">
    <source>
        <dbReference type="ARBA" id="ARBA00007983"/>
    </source>
</evidence>
<dbReference type="PANTHER" id="PTHR10638">
    <property type="entry name" value="COPPER AMINE OXIDASE"/>
    <property type="match status" value="1"/>
</dbReference>
<dbReference type="InterPro" id="IPR000269">
    <property type="entry name" value="Cu_amine_oxidase"/>
</dbReference>
<keyword evidence="6 9" id="KW-0186">Copper</keyword>
<dbReference type="GO" id="GO:0008131">
    <property type="term" value="F:primary methylamine oxidase activity"/>
    <property type="evidence" value="ECO:0007669"/>
    <property type="project" value="InterPro"/>
</dbReference>
<gene>
    <name evidence="11" type="ORF">HANVADRAFT_53430</name>
</gene>
<dbReference type="SUPFAM" id="SSF49998">
    <property type="entry name" value="Amine oxidase catalytic domain"/>
    <property type="match status" value="1"/>
</dbReference>
<dbReference type="PROSITE" id="PS01164">
    <property type="entry name" value="COPPER_AMINE_OXID_1"/>
    <property type="match status" value="1"/>
</dbReference>
<feature type="active site" description="Proton acceptor" evidence="7">
    <location>
        <position position="340"/>
    </location>
</feature>
<evidence type="ECO:0000256" key="3">
    <source>
        <dbReference type="ARBA" id="ARBA00022723"/>
    </source>
</evidence>
<dbReference type="InterPro" id="IPR049948">
    <property type="entry name" value="Cu_Am_ox_TPQ-bd"/>
</dbReference>
<dbReference type="OrthoDB" id="5379943at2759"/>
<dbReference type="InterPro" id="IPR036460">
    <property type="entry name" value="Cu_amine_oxidase_C_sf"/>
</dbReference>
<comment type="caution">
    <text evidence="11">The sequence shown here is derived from an EMBL/GenBank/DDBJ whole genome shotgun (WGS) entry which is preliminary data.</text>
</comment>
<proteinExistence type="inferred from homology"/>
<comment type="PTM">
    <text evidence="8 9">Topaquinone (TPQ) is generated by copper-dependent autoxidation of a specific tyrosyl residue.</text>
</comment>
<feature type="modified residue" description="2',4',5'-topaquinone" evidence="8">
    <location>
        <position position="424"/>
    </location>
</feature>
<dbReference type="InterPro" id="IPR016182">
    <property type="entry name" value="Cu_amine_oxidase_N-reg"/>
</dbReference>
<evidence type="ECO:0000256" key="5">
    <source>
        <dbReference type="ARBA" id="ARBA00023002"/>
    </source>
</evidence>
<feature type="active site" description="Schiff-base intermediate with substrate; via topaquinone" evidence="7">
    <location>
        <position position="424"/>
    </location>
</feature>
<protein>
    <recommendedName>
        <fullName evidence="9">Amine oxidase</fullName>
        <ecNumber evidence="9">1.4.3.-</ecNumber>
    </recommendedName>
</protein>
<dbReference type="GO" id="GO:0005507">
    <property type="term" value="F:copper ion binding"/>
    <property type="evidence" value="ECO:0007669"/>
    <property type="project" value="InterPro"/>
</dbReference>
<dbReference type="PANTHER" id="PTHR10638:SF33">
    <property type="entry name" value="AMINE OXIDASE"/>
    <property type="match status" value="1"/>
</dbReference>
<organism evidence="11 12">
    <name type="scientific">Hanseniaspora valbyensis NRRL Y-1626</name>
    <dbReference type="NCBI Taxonomy" id="766949"/>
    <lineage>
        <taxon>Eukaryota</taxon>
        <taxon>Fungi</taxon>
        <taxon>Dikarya</taxon>
        <taxon>Ascomycota</taxon>
        <taxon>Saccharomycotina</taxon>
        <taxon>Saccharomycetes</taxon>
        <taxon>Saccharomycodales</taxon>
        <taxon>Saccharomycodaceae</taxon>
        <taxon>Hanseniaspora</taxon>
    </lineage>
</organism>
<dbReference type="EMBL" id="LXPE01000025">
    <property type="protein sequence ID" value="OBA26053.1"/>
    <property type="molecule type" value="Genomic_DNA"/>
</dbReference>
<dbReference type="Pfam" id="PF01179">
    <property type="entry name" value="Cu_amine_oxid"/>
    <property type="match status" value="1"/>
</dbReference>
<evidence type="ECO:0000259" key="10">
    <source>
        <dbReference type="Pfam" id="PF01179"/>
    </source>
</evidence>
<evidence type="ECO:0000313" key="12">
    <source>
        <dbReference type="Proteomes" id="UP000092321"/>
    </source>
</evidence>
<name>A0A1B7TBF6_9ASCO</name>